<gene>
    <name evidence="2" type="ORF">BHQ10_004587</name>
</gene>
<feature type="region of interest" description="Disordered" evidence="1">
    <location>
        <begin position="173"/>
        <end position="203"/>
    </location>
</feature>
<dbReference type="GeneID" id="63793803"/>
<feature type="region of interest" description="Disordered" evidence="1">
    <location>
        <begin position="118"/>
        <end position="147"/>
    </location>
</feature>
<comment type="caution">
    <text evidence="2">The sequence shown here is derived from an EMBL/GenBank/DDBJ whole genome shotgun (WGS) entry which is preliminary data.</text>
</comment>
<organism evidence="2 3">
    <name type="scientific">Talaromyces amestolkiae</name>
    <dbReference type="NCBI Taxonomy" id="1196081"/>
    <lineage>
        <taxon>Eukaryota</taxon>
        <taxon>Fungi</taxon>
        <taxon>Dikarya</taxon>
        <taxon>Ascomycota</taxon>
        <taxon>Pezizomycotina</taxon>
        <taxon>Eurotiomycetes</taxon>
        <taxon>Eurotiomycetidae</taxon>
        <taxon>Eurotiales</taxon>
        <taxon>Trichocomaceae</taxon>
        <taxon>Talaromyces</taxon>
        <taxon>Talaromyces sect. Talaromyces</taxon>
    </lineage>
</organism>
<accession>A0A364KYF5</accession>
<dbReference type="OrthoDB" id="4227136at2759"/>
<proteinExistence type="predicted"/>
<dbReference type="EMBL" id="MIKG01000008">
    <property type="protein sequence ID" value="RAO68575.1"/>
    <property type="molecule type" value="Genomic_DNA"/>
</dbReference>
<evidence type="ECO:0000313" key="2">
    <source>
        <dbReference type="EMBL" id="RAO68575.1"/>
    </source>
</evidence>
<feature type="compositionally biased region" description="Acidic residues" evidence="1">
    <location>
        <begin position="138"/>
        <end position="147"/>
    </location>
</feature>
<dbReference type="AlphaFoldDB" id="A0A364KYF5"/>
<feature type="region of interest" description="Disordered" evidence="1">
    <location>
        <begin position="79"/>
        <end position="98"/>
    </location>
</feature>
<feature type="compositionally biased region" description="Basic and acidic residues" evidence="1">
    <location>
        <begin position="79"/>
        <end position="96"/>
    </location>
</feature>
<evidence type="ECO:0000256" key="1">
    <source>
        <dbReference type="SAM" id="MobiDB-lite"/>
    </source>
</evidence>
<dbReference type="Proteomes" id="UP000249363">
    <property type="component" value="Unassembled WGS sequence"/>
</dbReference>
<dbReference type="RefSeq" id="XP_040733091.1">
    <property type="nucleotide sequence ID" value="XM_040876968.1"/>
</dbReference>
<evidence type="ECO:0000313" key="3">
    <source>
        <dbReference type="Proteomes" id="UP000249363"/>
    </source>
</evidence>
<feature type="compositionally biased region" description="Polar residues" evidence="1">
    <location>
        <begin position="175"/>
        <end position="198"/>
    </location>
</feature>
<sequence>MSERRSVRLKIPSERLALFQQSMDGVKKRKRVNWKPGEKEEMFALREKHPDMLLKDFQERFYPDRGVKALSGIICQMRKDARKGEPEAKGTDDRRVSPKSPLCEINIAQDRVLMKMQSNTPRLPELKRPRKSGPFEYSDSEGEESSSYEIIEDINPSGHRTPNKGLQFIKLSHSAEAQSPSTRHVEQQEPTIRSQTDEAPQVSKEDIALAYRPQTTPPETTIVAQHTGCLESSSNSTGMSPIVLDIPLEQPAECHGTEMQVDVAKDRKHQQTQLQAPKQEAFPESYIRQGFAKEVTDIYTKLQSLCRFEEQLFSTVNQTRAYNSAVEKTSHILKKDYDTIKTEFEAMKNEKDKEITQLKADWQAERDALVQENALLGKRIELMKSALYGNIEA</sequence>
<keyword evidence="3" id="KW-1185">Reference proteome</keyword>
<reference evidence="2 3" key="1">
    <citation type="journal article" date="2017" name="Biotechnol. Biofuels">
        <title>Differential beta-glucosidase expression as a function of carbon source availability in Talaromyces amestolkiae: a genomic and proteomic approach.</title>
        <authorList>
            <person name="de Eugenio L.I."/>
            <person name="Mendez-Liter J.A."/>
            <person name="Nieto-Dominguez M."/>
            <person name="Alonso L."/>
            <person name="Gil-Munoz J."/>
            <person name="Barriuso J."/>
            <person name="Prieto A."/>
            <person name="Martinez M.J."/>
        </authorList>
    </citation>
    <scope>NUCLEOTIDE SEQUENCE [LARGE SCALE GENOMIC DNA]</scope>
    <source>
        <strain evidence="2 3">CIB</strain>
    </source>
</reference>
<name>A0A364KYF5_TALAM</name>
<protein>
    <submittedName>
        <fullName evidence="2">Uncharacterized protein</fullName>
    </submittedName>
</protein>